<organism evidence="2 3">
    <name type="scientific">Massariosphaeria phaeospora</name>
    <dbReference type="NCBI Taxonomy" id="100035"/>
    <lineage>
        <taxon>Eukaryota</taxon>
        <taxon>Fungi</taxon>
        <taxon>Dikarya</taxon>
        <taxon>Ascomycota</taxon>
        <taxon>Pezizomycotina</taxon>
        <taxon>Dothideomycetes</taxon>
        <taxon>Pleosporomycetidae</taxon>
        <taxon>Pleosporales</taxon>
        <taxon>Pleosporales incertae sedis</taxon>
        <taxon>Massariosphaeria</taxon>
    </lineage>
</organism>
<keyword evidence="3" id="KW-1185">Reference proteome</keyword>
<evidence type="ECO:0000313" key="3">
    <source>
        <dbReference type="Proteomes" id="UP000481861"/>
    </source>
</evidence>
<gene>
    <name evidence="2" type="ORF">BDV95DRAFT_608163</name>
</gene>
<comment type="caution">
    <text evidence="2">The sequence shown here is derived from an EMBL/GenBank/DDBJ whole genome shotgun (WGS) entry which is preliminary data.</text>
</comment>
<feature type="compositionally biased region" description="Polar residues" evidence="1">
    <location>
        <begin position="145"/>
        <end position="157"/>
    </location>
</feature>
<reference evidence="2 3" key="1">
    <citation type="submission" date="2020-01" db="EMBL/GenBank/DDBJ databases">
        <authorList>
            <consortium name="DOE Joint Genome Institute"/>
            <person name="Haridas S."/>
            <person name="Albert R."/>
            <person name="Binder M."/>
            <person name="Bloem J."/>
            <person name="Labutti K."/>
            <person name="Salamov A."/>
            <person name="Andreopoulos B."/>
            <person name="Baker S.E."/>
            <person name="Barry K."/>
            <person name="Bills G."/>
            <person name="Bluhm B.H."/>
            <person name="Cannon C."/>
            <person name="Castanera R."/>
            <person name="Culley D.E."/>
            <person name="Daum C."/>
            <person name="Ezra D."/>
            <person name="Gonzalez J.B."/>
            <person name="Henrissat B."/>
            <person name="Kuo A."/>
            <person name="Liang C."/>
            <person name="Lipzen A."/>
            <person name="Lutzoni F."/>
            <person name="Magnuson J."/>
            <person name="Mondo S."/>
            <person name="Nolan M."/>
            <person name="Ohm R."/>
            <person name="Pangilinan J."/>
            <person name="Park H.-J.H."/>
            <person name="Ramirez L."/>
            <person name="Alfaro M."/>
            <person name="Sun H."/>
            <person name="Tritt A."/>
            <person name="Yoshinaga Y."/>
            <person name="Zwiers L.-H.L."/>
            <person name="Turgeon B.G."/>
            <person name="Goodwin S.B."/>
            <person name="Spatafora J.W."/>
            <person name="Crous P.W."/>
            <person name="Grigoriev I.V."/>
        </authorList>
    </citation>
    <scope>NUCLEOTIDE SEQUENCE [LARGE SCALE GENOMIC DNA]</scope>
    <source>
        <strain evidence="2 3">CBS 611.86</strain>
    </source>
</reference>
<proteinExistence type="predicted"/>
<feature type="region of interest" description="Disordered" evidence="1">
    <location>
        <begin position="36"/>
        <end position="109"/>
    </location>
</feature>
<accession>A0A7C8IBS3</accession>
<evidence type="ECO:0000313" key="2">
    <source>
        <dbReference type="EMBL" id="KAF2870150.1"/>
    </source>
</evidence>
<dbReference type="AlphaFoldDB" id="A0A7C8IBS3"/>
<evidence type="ECO:0000256" key="1">
    <source>
        <dbReference type="SAM" id="MobiDB-lite"/>
    </source>
</evidence>
<name>A0A7C8IBS3_9PLEO</name>
<feature type="region of interest" description="Disordered" evidence="1">
    <location>
        <begin position="130"/>
        <end position="180"/>
    </location>
</feature>
<dbReference type="EMBL" id="JAADJZ010000014">
    <property type="protein sequence ID" value="KAF2870150.1"/>
    <property type="molecule type" value="Genomic_DNA"/>
</dbReference>
<dbReference type="Proteomes" id="UP000481861">
    <property type="component" value="Unassembled WGS sequence"/>
</dbReference>
<protein>
    <submittedName>
        <fullName evidence="2">Uncharacterized protein</fullName>
    </submittedName>
</protein>
<sequence length="180" mass="19772">MHYLFFHRVTALRALGHLDGTDLEEAILELACNTPLPEDTDVDPTHNVSAPTAKGKGRERPQQRPQAPDPKSQKVPKNLIGGGLSNRKHTLDTSGLFSGIPMPPKRARRTRPAPIQVFFDPRVYGAPVAPAQNPAMNNRAPFTPLSASSSNMSYTPTPRNPEDSFGFNPADPLYEDQENH</sequence>